<evidence type="ECO:0000313" key="7">
    <source>
        <dbReference type="EMBL" id="MBM0107399.1"/>
    </source>
</evidence>
<feature type="chain" id="PRO_5045677020" evidence="5">
    <location>
        <begin position="21"/>
        <end position="731"/>
    </location>
</feature>
<dbReference type="InterPro" id="IPR002641">
    <property type="entry name" value="PNPLA_dom"/>
</dbReference>
<reference evidence="7 8" key="1">
    <citation type="journal article" date="2021" name="Int. J. Syst. Evol. Microbiol.">
        <title>Steroidobacter gossypii sp. nov., isolated from soil of cotton cropping field.</title>
        <authorList>
            <person name="Huang R."/>
            <person name="Yang S."/>
            <person name="Zhen C."/>
            <person name="Liu W."/>
        </authorList>
    </citation>
    <scope>NUCLEOTIDE SEQUENCE [LARGE SCALE GENOMIC DNA]</scope>
    <source>
        <strain evidence="7 8">S1-65</strain>
    </source>
</reference>
<gene>
    <name evidence="7" type="ORF">JM946_21885</name>
</gene>
<dbReference type="Gene3D" id="3.40.1090.10">
    <property type="entry name" value="Cytosolic phospholipase A2 catalytic domain"/>
    <property type="match status" value="2"/>
</dbReference>
<evidence type="ECO:0000256" key="2">
    <source>
        <dbReference type="ARBA" id="ARBA00022963"/>
    </source>
</evidence>
<comment type="caution">
    <text evidence="7">The sequence shown here is derived from an EMBL/GenBank/DDBJ whole genome shotgun (WGS) entry which is preliminary data.</text>
</comment>
<dbReference type="PROSITE" id="PS51635">
    <property type="entry name" value="PNPLA"/>
    <property type="match status" value="1"/>
</dbReference>
<organism evidence="7 8">
    <name type="scientific">Steroidobacter gossypii</name>
    <dbReference type="NCBI Taxonomy" id="2805490"/>
    <lineage>
        <taxon>Bacteria</taxon>
        <taxon>Pseudomonadati</taxon>
        <taxon>Pseudomonadota</taxon>
        <taxon>Gammaproteobacteria</taxon>
        <taxon>Steroidobacterales</taxon>
        <taxon>Steroidobacteraceae</taxon>
        <taxon>Steroidobacter</taxon>
    </lineage>
</organism>
<dbReference type="PANTHER" id="PTHR14226:SF29">
    <property type="entry name" value="NEUROPATHY TARGET ESTERASE SWS"/>
    <property type="match status" value="1"/>
</dbReference>
<feature type="active site" description="Nucleophile" evidence="4">
    <location>
        <position position="62"/>
    </location>
</feature>
<dbReference type="SUPFAM" id="SSF52151">
    <property type="entry name" value="FabD/lysophospholipase-like"/>
    <property type="match status" value="1"/>
</dbReference>
<name>A0ABS1X2F8_9GAMM</name>
<feature type="short sequence motif" description="DGA/G" evidence="4">
    <location>
        <begin position="208"/>
        <end position="210"/>
    </location>
</feature>
<feature type="signal peptide" evidence="5">
    <location>
        <begin position="1"/>
        <end position="20"/>
    </location>
</feature>
<protein>
    <submittedName>
        <fullName evidence="7">Patatin-like phospholipase family protein</fullName>
    </submittedName>
</protein>
<feature type="active site" description="Proton acceptor" evidence="4">
    <location>
        <position position="208"/>
    </location>
</feature>
<dbReference type="InterPro" id="IPR016035">
    <property type="entry name" value="Acyl_Trfase/lysoPLipase"/>
</dbReference>
<dbReference type="Pfam" id="PF01734">
    <property type="entry name" value="Patatin"/>
    <property type="match status" value="1"/>
</dbReference>
<proteinExistence type="predicted"/>
<keyword evidence="5" id="KW-0732">Signal</keyword>
<dbReference type="CDD" id="cd07205">
    <property type="entry name" value="Pat_PNPLA6_PNPLA7_NTE1_like"/>
    <property type="match status" value="1"/>
</dbReference>
<dbReference type="InterPro" id="IPR050301">
    <property type="entry name" value="NTE"/>
</dbReference>
<evidence type="ECO:0000256" key="4">
    <source>
        <dbReference type="PROSITE-ProRule" id="PRU01161"/>
    </source>
</evidence>
<dbReference type="Proteomes" id="UP000661077">
    <property type="component" value="Unassembled WGS sequence"/>
</dbReference>
<keyword evidence="3 4" id="KW-0443">Lipid metabolism</keyword>
<evidence type="ECO:0000256" key="3">
    <source>
        <dbReference type="ARBA" id="ARBA00023098"/>
    </source>
</evidence>
<feature type="short sequence motif" description="GXSXG" evidence="4">
    <location>
        <begin position="60"/>
        <end position="64"/>
    </location>
</feature>
<dbReference type="Gene3D" id="2.40.160.50">
    <property type="entry name" value="membrane protein fhac: a member of the omp85/tpsb transporter family"/>
    <property type="match status" value="1"/>
</dbReference>
<keyword evidence="2 4" id="KW-0442">Lipid degradation</keyword>
<keyword evidence="8" id="KW-1185">Reference proteome</keyword>
<feature type="short sequence motif" description="GXGXXG" evidence="4">
    <location>
        <begin position="33"/>
        <end position="38"/>
    </location>
</feature>
<accession>A0ABS1X2F8</accession>
<feature type="domain" description="PNPLA" evidence="6">
    <location>
        <begin position="29"/>
        <end position="221"/>
    </location>
</feature>
<dbReference type="EMBL" id="JAEVLS010000005">
    <property type="protein sequence ID" value="MBM0107399.1"/>
    <property type="molecule type" value="Genomic_DNA"/>
</dbReference>
<evidence type="ECO:0000256" key="1">
    <source>
        <dbReference type="ARBA" id="ARBA00022801"/>
    </source>
</evidence>
<keyword evidence="1 4" id="KW-0378">Hydrolase</keyword>
<dbReference type="PANTHER" id="PTHR14226">
    <property type="entry name" value="NEUROPATHY TARGET ESTERASE/SWISS CHEESE D.MELANOGASTER"/>
    <property type="match status" value="1"/>
</dbReference>
<evidence type="ECO:0000256" key="5">
    <source>
        <dbReference type="SAM" id="SignalP"/>
    </source>
</evidence>
<evidence type="ECO:0000313" key="8">
    <source>
        <dbReference type="Proteomes" id="UP000661077"/>
    </source>
</evidence>
<sequence length="731" mass="80804">MFIALVLGASSISASLAASAEQARPRVGLVLSGGGARGAAHVGVLKVLDEMRIPIDAIAGTSMGAVVGGLYASGMPVAEIEKLLRSVNWEDAFRDRPPREELGYRRKQDDREFLVRYALGLTDQGFALPRGLVQGQKLEQVLRGASLPVAAISNFDRLPIPFRAVATDLETGEAVIMDSGDLVTAMRASMSAPGVFAPAERDGRLLVDGGLVENLPVEIARSMQVDVLIVVDVSFPLYASEDLKSPIEITNQAFAILIRGRTRQQRALLGPSDIIIEPPLGRFPSADFGRVMQAVRAGEAGAREEIPSLKRLALSEEGYLRYLATRNPRDSSLPTVEFVRADPRSMEYDPLVKATMSNLIGKAMDSDRVRKQLQSLYALDRFESIDYNLIEEDGRAGLELDLRRKSWGPNYVRFGLNLEDNFEGTSRYNAALRLISTELNGLGAEWLTDLQIGDNPKVFTEFYQPLSLASRYFIAPSIDFEERSVFQLQGRDLLAEYRVRTLQGGLDFGREISNWGEVRLGMRRGTGRARVLIGDPTLPVDEFDRGGYFARFSYDKLDSIFFPRHGQQFEFQWRGERSNIGSEENLDAFETSWLVARSFDRHTLIMWLEGGTTADAEFARPENFYSLGGFLRLSGLPPGYLAGPHYGIGRLIYQRRIGRGGEGVLDFPAYAGLSFEAGNTWLDSGDASFGDLRKNASLFLGVDSPLGPVYLATGYDQEGEKAFYLFLGRTF</sequence>
<evidence type="ECO:0000259" key="6">
    <source>
        <dbReference type="PROSITE" id="PS51635"/>
    </source>
</evidence>